<evidence type="ECO:0000256" key="6">
    <source>
        <dbReference type="ARBA" id="ARBA00023319"/>
    </source>
</evidence>
<dbReference type="Pfam" id="PF07686">
    <property type="entry name" value="V-set"/>
    <property type="match status" value="1"/>
</dbReference>
<evidence type="ECO:0000313" key="9">
    <source>
        <dbReference type="Proteomes" id="UP001221898"/>
    </source>
</evidence>
<dbReference type="Gene3D" id="2.60.40.10">
    <property type="entry name" value="Immunoglobulins"/>
    <property type="match status" value="2"/>
</dbReference>
<organism evidence="8 9">
    <name type="scientific">Aldrovandia affinis</name>
    <dbReference type="NCBI Taxonomy" id="143900"/>
    <lineage>
        <taxon>Eukaryota</taxon>
        <taxon>Metazoa</taxon>
        <taxon>Chordata</taxon>
        <taxon>Craniata</taxon>
        <taxon>Vertebrata</taxon>
        <taxon>Euteleostomi</taxon>
        <taxon>Actinopterygii</taxon>
        <taxon>Neopterygii</taxon>
        <taxon>Teleostei</taxon>
        <taxon>Notacanthiformes</taxon>
        <taxon>Halosauridae</taxon>
        <taxon>Aldrovandia</taxon>
    </lineage>
</organism>
<dbReference type="InterPro" id="IPR003599">
    <property type="entry name" value="Ig_sub"/>
</dbReference>
<comment type="caution">
    <text evidence="8">The sequence shown here is derived from an EMBL/GenBank/DDBJ whole genome shotgun (WGS) entry which is preliminary data.</text>
</comment>
<evidence type="ECO:0000259" key="7">
    <source>
        <dbReference type="PROSITE" id="PS50835"/>
    </source>
</evidence>
<keyword evidence="6" id="KW-0393">Immunoglobulin domain</keyword>
<comment type="subcellular location">
    <subcellularLocation>
        <location evidence="1">Membrane</location>
    </subcellularLocation>
</comment>
<dbReference type="EMBL" id="JAINUG010000185">
    <property type="protein sequence ID" value="KAJ8389218.1"/>
    <property type="molecule type" value="Genomic_DNA"/>
</dbReference>
<evidence type="ECO:0000256" key="5">
    <source>
        <dbReference type="ARBA" id="ARBA00023170"/>
    </source>
</evidence>
<gene>
    <name evidence="8" type="ORF">AAFF_G00122380</name>
</gene>
<keyword evidence="4" id="KW-0472">Membrane</keyword>
<protein>
    <recommendedName>
        <fullName evidence="7">Ig-like domain-containing protein</fullName>
    </recommendedName>
</protein>
<keyword evidence="3" id="KW-1133">Transmembrane helix</keyword>
<dbReference type="GO" id="GO:0016020">
    <property type="term" value="C:membrane"/>
    <property type="evidence" value="ECO:0007669"/>
    <property type="project" value="UniProtKB-SubCell"/>
</dbReference>
<keyword evidence="9" id="KW-1185">Reference proteome</keyword>
<dbReference type="SUPFAM" id="SSF48726">
    <property type="entry name" value="Immunoglobulin"/>
    <property type="match status" value="2"/>
</dbReference>
<dbReference type="CDD" id="cd00098">
    <property type="entry name" value="IgC1"/>
    <property type="match status" value="1"/>
</dbReference>
<name>A0AAD7WA76_9TELE</name>
<dbReference type="SMART" id="SM00409">
    <property type="entry name" value="IG"/>
    <property type="match status" value="1"/>
</dbReference>
<dbReference type="InterPro" id="IPR013783">
    <property type="entry name" value="Ig-like_fold"/>
</dbReference>
<dbReference type="InterPro" id="IPR003597">
    <property type="entry name" value="Ig_C1-set"/>
</dbReference>
<dbReference type="InterPro" id="IPR007110">
    <property type="entry name" value="Ig-like_dom"/>
</dbReference>
<reference evidence="8" key="1">
    <citation type="journal article" date="2023" name="Science">
        <title>Genome structures resolve the early diversification of teleost fishes.</title>
        <authorList>
            <person name="Parey E."/>
            <person name="Louis A."/>
            <person name="Montfort J."/>
            <person name="Bouchez O."/>
            <person name="Roques C."/>
            <person name="Iampietro C."/>
            <person name="Lluch J."/>
            <person name="Castinel A."/>
            <person name="Donnadieu C."/>
            <person name="Desvignes T."/>
            <person name="Floi Bucao C."/>
            <person name="Jouanno E."/>
            <person name="Wen M."/>
            <person name="Mejri S."/>
            <person name="Dirks R."/>
            <person name="Jansen H."/>
            <person name="Henkel C."/>
            <person name="Chen W.J."/>
            <person name="Zahm M."/>
            <person name="Cabau C."/>
            <person name="Klopp C."/>
            <person name="Thompson A.W."/>
            <person name="Robinson-Rechavi M."/>
            <person name="Braasch I."/>
            <person name="Lecointre G."/>
            <person name="Bobe J."/>
            <person name="Postlethwait J.H."/>
            <person name="Berthelot C."/>
            <person name="Roest Crollius H."/>
            <person name="Guiguen Y."/>
        </authorList>
    </citation>
    <scope>NUCLEOTIDE SEQUENCE</scope>
    <source>
        <strain evidence="8">NC1722</strain>
    </source>
</reference>
<evidence type="ECO:0000256" key="1">
    <source>
        <dbReference type="ARBA" id="ARBA00004370"/>
    </source>
</evidence>
<dbReference type="Proteomes" id="UP001221898">
    <property type="component" value="Unassembled WGS sequence"/>
</dbReference>
<keyword evidence="5" id="KW-0675">Receptor</keyword>
<evidence type="ECO:0000256" key="2">
    <source>
        <dbReference type="ARBA" id="ARBA00022692"/>
    </source>
</evidence>
<dbReference type="Pfam" id="PF07654">
    <property type="entry name" value="C1-set"/>
    <property type="match status" value="1"/>
</dbReference>
<evidence type="ECO:0000256" key="3">
    <source>
        <dbReference type="ARBA" id="ARBA00022989"/>
    </source>
</evidence>
<dbReference type="InterPro" id="IPR051117">
    <property type="entry name" value="TRG_var/const_region"/>
</dbReference>
<sequence length="307" mass="34216">MAVDILLQETLSLTRSTGKTVSITCKGTTGCESYIHWYQKKEKEAFKRILYMALSGGAPIKDDGFQDFTATKKESDTFSLTIYNLQASYHATYYCACWVSHTGRLVKAFGSGTKLIVSGKLCFISLVTAYPPSKLQDGKSAWLCVASGMVPDAVRFKWTEKGKNEREKGGNIREQKTGGDGGYTTSMLIIDQDRTAQDKKYTCSVDHEAVQDESIQADTAEGGEREKDAVVPTCAPRPNNETTLRPDLFAQKKQTALREQEYFDLQRSLYLANRTYTLMILKSVTYIGVACVLMYKRSSADGPITRR</sequence>
<dbReference type="PANTHER" id="PTHR19256:SF65">
    <property type="entry name" value="T CELL RECEPTOR GAMMA CONSTANT 1-RELATED"/>
    <property type="match status" value="1"/>
</dbReference>
<accession>A0AAD7WA76</accession>
<dbReference type="PANTHER" id="PTHR19256">
    <property type="entry name" value="T-CELL RECEPTOR GAMMA CHAIN"/>
    <property type="match status" value="1"/>
</dbReference>
<dbReference type="InterPro" id="IPR013106">
    <property type="entry name" value="Ig_V-set"/>
</dbReference>
<dbReference type="InterPro" id="IPR036179">
    <property type="entry name" value="Ig-like_dom_sf"/>
</dbReference>
<dbReference type="AlphaFoldDB" id="A0AAD7WA76"/>
<feature type="domain" description="Ig-like" evidence="7">
    <location>
        <begin position="124"/>
        <end position="216"/>
    </location>
</feature>
<evidence type="ECO:0000313" key="8">
    <source>
        <dbReference type="EMBL" id="KAJ8389218.1"/>
    </source>
</evidence>
<dbReference type="PROSITE" id="PS50835">
    <property type="entry name" value="IG_LIKE"/>
    <property type="match status" value="1"/>
</dbReference>
<evidence type="ECO:0000256" key="4">
    <source>
        <dbReference type="ARBA" id="ARBA00023136"/>
    </source>
</evidence>
<keyword evidence="2" id="KW-0812">Transmembrane</keyword>
<proteinExistence type="predicted"/>